<keyword evidence="1" id="KW-0812">Transmembrane</keyword>
<keyword evidence="1" id="KW-1133">Transmembrane helix</keyword>
<reference evidence="2 4" key="2">
    <citation type="submission" date="2024-07" db="EMBL/GenBank/DDBJ databases">
        <title>Making a pathogen? Evaluating the impact of protist predation on the evolution of virulence in Serratia marcescens.</title>
        <authorList>
            <person name="Hopkins H."/>
            <person name="Lopezguerra C."/>
            <person name="Lau M.-J."/>
        </authorList>
    </citation>
    <scope>NUCLEOTIDE SEQUENCE [LARGE SCALE GENOMIC DNA]</scope>
    <source>
        <strain evidence="2 4">KZ19</strain>
    </source>
</reference>
<feature type="transmembrane region" description="Helical" evidence="1">
    <location>
        <begin position="7"/>
        <end position="28"/>
    </location>
</feature>
<sequence length="71" mass="7705">MHKVSGLLLIIGLVMFAVALALNIYSSYTASNANGASLFSTNWWARWFPLYASGAALLFIGVILRLTVGDR</sequence>
<gene>
    <name evidence="2" type="ORF">C3R40_004495</name>
    <name evidence="3" type="ORF">C3R40_17600</name>
</gene>
<dbReference type="GeneID" id="64307062"/>
<evidence type="ECO:0000313" key="2">
    <source>
        <dbReference type="EMBL" id="MEX3185875.1"/>
    </source>
</evidence>
<comment type="caution">
    <text evidence="3">The sequence shown here is derived from an EMBL/GenBank/DDBJ whole genome shotgun (WGS) entry which is preliminary data.</text>
</comment>
<feature type="transmembrane region" description="Helical" evidence="1">
    <location>
        <begin position="48"/>
        <end position="68"/>
    </location>
</feature>
<dbReference type="EMBL" id="PQGI01000013">
    <property type="protein sequence ID" value="POP15341.1"/>
    <property type="molecule type" value="Genomic_DNA"/>
</dbReference>
<accession>A0AAP8TVA2</accession>
<keyword evidence="1" id="KW-0472">Membrane</keyword>
<evidence type="ECO:0000256" key="1">
    <source>
        <dbReference type="SAM" id="Phobius"/>
    </source>
</evidence>
<protein>
    <submittedName>
        <fullName evidence="3">Uncharacterized protein</fullName>
    </submittedName>
</protein>
<reference evidence="2 4" key="3">
    <citation type="submission" date="2024-07" db="EMBL/GenBank/DDBJ databases">
        <authorList>
            <person name="Raymann K."/>
        </authorList>
    </citation>
    <scope>NUCLEOTIDE SEQUENCE [LARGE SCALE GENOMIC DNA]</scope>
    <source>
        <strain evidence="2 4">KZ19</strain>
    </source>
</reference>
<dbReference type="AlphaFoldDB" id="A0AAP8TVA2"/>
<name>A0AAP8TVA2_SERMA</name>
<dbReference type="RefSeq" id="WP_033644030.1">
    <property type="nucleotide sequence ID" value="NZ_CAMIQF010000001.1"/>
</dbReference>
<organism evidence="3">
    <name type="scientific">Serratia marcescens</name>
    <dbReference type="NCBI Taxonomy" id="615"/>
    <lineage>
        <taxon>Bacteria</taxon>
        <taxon>Pseudomonadati</taxon>
        <taxon>Pseudomonadota</taxon>
        <taxon>Gammaproteobacteria</taxon>
        <taxon>Enterobacterales</taxon>
        <taxon>Yersiniaceae</taxon>
        <taxon>Serratia</taxon>
    </lineage>
</organism>
<dbReference type="Proteomes" id="UP000237365">
    <property type="component" value="Unassembled WGS sequence"/>
</dbReference>
<evidence type="ECO:0000313" key="4">
    <source>
        <dbReference type="Proteomes" id="UP000237365"/>
    </source>
</evidence>
<proteinExistence type="predicted"/>
<reference evidence="3" key="1">
    <citation type="submission" date="2018-01" db="EMBL/GenBank/DDBJ databases">
        <title>The opportunistic pathogen Serratia marcescens is an overlooked threat to honeybees.</title>
        <authorList>
            <person name="Raymann K."/>
            <person name="Shaffer Z."/>
            <person name="Coon K."/>
            <person name="Salisbury S."/>
            <person name="Moran N.A."/>
        </authorList>
    </citation>
    <scope>NUCLEOTIDE SEQUENCE [LARGE SCALE GENOMIC DNA]</scope>
    <source>
        <strain evidence="3">KZ19</strain>
    </source>
</reference>
<dbReference type="EMBL" id="PQGI02000001">
    <property type="protein sequence ID" value="MEX3185875.1"/>
    <property type="molecule type" value="Genomic_DNA"/>
</dbReference>
<evidence type="ECO:0000313" key="3">
    <source>
        <dbReference type="EMBL" id="POP15341.1"/>
    </source>
</evidence>